<name>A0ABY8AKN8_9ACTN</name>
<dbReference type="EMBL" id="CP095749">
    <property type="protein sequence ID" value="WEB45590.1"/>
    <property type="molecule type" value="Genomic_DNA"/>
</dbReference>
<reference evidence="4 5" key="1">
    <citation type="submission" date="2022-03" db="EMBL/GenBank/DDBJ databases">
        <title>Streptomyces yunnanensis P86,complete genome.</title>
        <authorList>
            <person name="Chen S."/>
            <person name="Zhang Q."/>
        </authorList>
    </citation>
    <scope>NUCLEOTIDE SEQUENCE [LARGE SCALE GENOMIC DNA]</scope>
    <source>
        <strain evidence="4 5">P86</strain>
    </source>
</reference>
<keyword evidence="2" id="KW-0597">Phosphoprotein</keyword>
<proteinExistence type="predicted"/>
<sequence>MRPVPPGAKGEVYVGGVCLAHGYRNRPDLTEQRFVPHPSGEPGARLYRAGKAPTRSSRRSSSGARRPWTWTRCGPACAGRCRTT</sequence>
<feature type="region of interest" description="Disordered" evidence="3">
    <location>
        <begin position="30"/>
        <end position="67"/>
    </location>
</feature>
<evidence type="ECO:0000256" key="2">
    <source>
        <dbReference type="ARBA" id="ARBA00022553"/>
    </source>
</evidence>
<evidence type="ECO:0000256" key="3">
    <source>
        <dbReference type="SAM" id="MobiDB-lite"/>
    </source>
</evidence>
<dbReference type="Gene3D" id="2.30.38.10">
    <property type="entry name" value="Luciferase, Domain 3"/>
    <property type="match status" value="1"/>
</dbReference>
<dbReference type="PANTHER" id="PTHR44845">
    <property type="entry name" value="CARRIER DOMAIN-CONTAINING PROTEIN"/>
    <property type="match status" value="1"/>
</dbReference>
<keyword evidence="1" id="KW-0596">Phosphopantetheine</keyword>
<organism evidence="4 5">
    <name type="scientific">Streptomyces yunnanensis</name>
    <dbReference type="NCBI Taxonomy" id="156453"/>
    <lineage>
        <taxon>Bacteria</taxon>
        <taxon>Bacillati</taxon>
        <taxon>Actinomycetota</taxon>
        <taxon>Actinomycetes</taxon>
        <taxon>Kitasatosporales</taxon>
        <taxon>Streptomycetaceae</taxon>
        <taxon>Streptomyces</taxon>
    </lineage>
</organism>
<keyword evidence="5" id="KW-1185">Reference proteome</keyword>
<protein>
    <submittedName>
        <fullName evidence="4">AMP-binding protein</fullName>
    </submittedName>
</protein>
<accession>A0ABY8AKN8</accession>
<evidence type="ECO:0000313" key="4">
    <source>
        <dbReference type="EMBL" id="WEB45590.1"/>
    </source>
</evidence>
<dbReference type="Proteomes" id="UP001218629">
    <property type="component" value="Chromosome"/>
</dbReference>
<dbReference type="PANTHER" id="PTHR44845:SF6">
    <property type="entry name" value="BETA-ALANINE-ACTIVATING ENZYME"/>
    <property type="match status" value="1"/>
</dbReference>
<evidence type="ECO:0000313" key="5">
    <source>
        <dbReference type="Proteomes" id="UP001218629"/>
    </source>
</evidence>
<evidence type="ECO:0000256" key="1">
    <source>
        <dbReference type="ARBA" id="ARBA00022450"/>
    </source>
</evidence>
<dbReference type="SUPFAM" id="SSF56801">
    <property type="entry name" value="Acetyl-CoA synthetase-like"/>
    <property type="match status" value="1"/>
</dbReference>
<gene>
    <name evidence="4" type="ORF">MOV08_07145</name>
</gene>